<dbReference type="AlphaFoldDB" id="A0ABD2Z7L8"/>
<feature type="repeat" description="TPR" evidence="1">
    <location>
        <begin position="229"/>
        <end position="262"/>
    </location>
</feature>
<dbReference type="InterPro" id="IPR011990">
    <property type="entry name" value="TPR-like_helical_dom_sf"/>
</dbReference>
<gene>
    <name evidence="3" type="ORF">ACH5RR_026829</name>
</gene>
<dbReference type="SMART" id="SM00028">
    <property type="entry name" value="TPR"/>
    <property type="match status" value="6"/>
</dbReference>
<dbReference type="PANTHER" id="PTHR46050:SF18">
    <property type="entry name" value="TETRATRICOPEPTIDE REPEAT (TPR)-LIKE SUPERFAMILY PROTEIN"/>
    <property type="match status" value="1"/>
</dbReference>
<accession>A0ABD2Z7L8</accession>
<comment type="caution">
    <text evidence="3">The sequence shown here is derived from an EMBL/GenBank/DDBJ whole genome shotgun (WGS) entry which is preliminary data.</text>
</comment>
<reference evidence="3 4" key="1">
    <citation type="submission" date="2024-11" db="EMBL/GenBank/DDBJ databases">
        <title>A near-complete genome assembly of Cinchona calisaya.</title>
        <authorList>
            <person name="Lian D.C."/>
            <person name="Zhao X.W."/>
            <person name="Wei L."/>
        </authorList>
    </citation>
    <scope>NUCLEOTIDE SEQUENCE [LARGE SCALE GENOMIC DNA]</scope>
    <source>
        <tissue evidence="3">Nenye</tissue>
    </source>
</reference>
<dbReference type="PROSITE" id="PS50293">
    <property type="entry name" value="TPR_REGION"/>
    <property type="match status" value="1"/>
</dbReference>
<evidence type="ECO:0000256" key="1">
    <source>
        <dbReference type="PROSITE-ProRule" id="PRU00339"/>
    </source>
</evidence>
<proteinExistence type="predicted"/>
<dbReference type="PANTHER" id="PTHR46050">
    <property type="entry name" value="TPR REPEAT-CONTAINING THIOREDOXIN"/>
    <property type="match status" value="1"/>
</dbReference>
<dbReference type="PROSITE" id="PS50005">
    <property type="entry name" value="TPR"/>
    <property type="match status" value="3"/>
</dbReference>
<feature type="region of interest" description="Disordered" evidence="2">
    <location>
        <begin position="72"/>
        <end position="100"/>
    </location>
</feature>
<feature type="region of interest" description="Disordered" evidence="2">
    <location>
        <begin position="179"/>
        <end position="206"/>
    </location>
</feature>
<evidence type="ECO:0000256" key="2">
    <source>
        <dbReference type="SAM" id="MobiDB-lite"/>
    </source>
</evidence>
<dbReference type="Gene3D" id="1.25.40.10">
    <property type="entry name" value="Tetratricopeptide repeat domain"/>
    <property type="match status" value="3"/>
</dbReference>
<evidence type="ECO:0000313" key="3">
    <source>
        <dbReference type="EMBL" id="KAL3514112.1"/>
    </source>
</evidence>
<dbReference type="Pfam" id="PF13181">
    <property type="entry name" value="TPR_8"/>
    <property type="match status" value="1"/>
</dbReference>
<feature type="compositionally biased region" description="Polar residues" evidence="2">
    <location>
        <begin position="185"/>
        <end position="199"/>
    </location>
</feature>
<dbReference type="Pfam" id="PF13414">
    <property type="entry name" value="TPR_11"/>
    <property type="match status" value="1"/>
</dbReference>
<sequence length="605" mass="67276">MAETPENRKEGCGLAEAILQCGLFKSRKTSELPIPENNSKSKFLSFYSSKRQQGRSAENDMASVMDSSVLAKPPPKIAEKPPQKPNLVSKISSNQHDKIQGRKSSWKSSMSFFNSSSMISSSQVVNSEYTQKLRRVPTFTSSELSVTIHRKPNATTNGHLYRASTGSVMLAGHLGNLKQQKQDKTMSNSTNTKTVQKGNHSGKFASMGNILKKPTERNHSSGLMNKMDPEVLKYLGNERYKAGKYEEALESYNQAIAIDPSNASFYSNKSAALMSLGHLIGAVFECQEAIRLDPSYHNAHYRLARLYIRLGEAEKAINHFKQSGRKASSEDISQAENLETHLNRCSGARRRKDWDTLLNETQAAIAVGAYSASQIFTMQAEALMEICRHDVAYKVLQEGPNFSVELYTKFLGSAETAKLLVIRSKVYMSAGRFEDAVAAARHAARLYPNNDVQSLVKRVDFVASARAKGNRLFNASMFSEASLAYTSALEEVPYNSVLLCNRAACRSKLGQFGKAVEDCSMALKVRPSYSKARLRRADSNAKVALTRIKTWMPCHHSNTIKEKENMTITYCTLTDVCLIISIPQIVPYSLETFPLNLKLIQVSYN</sequence>
<dbReference type="InterPro" id="IPR044534">
    <property type="entry name" value="TTL1-4"/>
</dbReference>
<dbReference type="InterPro" id="IPR019734">
    <property type="entry name" value="TPR_rpt"/>
</dbReference>
<keyword evidence="4" id="KW-1185">Reference proteome</keyword>
<keyword evidence="1" id="KW-0802">TPR repeat</keyword>
<dbReference type="Proteomes" id="UP001630127">
    <property type="component" value="Unassembled WGS sequence"/>
</dbReference>
<protein>
    <submittedName>
        <fullName evidence="3">Uncharacterized protein</fullName>
    </submittedName>
</protein>
<name>A0ABD2Z7L8_9GENT</name>
<dbReference type="Pfam" id="PF13431">
    <property type="entry name" value="TPR_17"/>
    <property type="match status" value="1"/>
</dbReference>
<dbReference type="EMBL" id="JBJUIK010000011">
    <property type="protein sequence ID" value="KAL3514112.1"/>
    <property type="molecule type" value="Genomic_DNA"/>
</dbReference>
<evidence type="ECO:0000313" key="4">
    <source>
        <dbReference type="Proteomes" id="UP001630127"/>
    </source>
</evidence>
<feature type="repeat" description="TPR" evidence="1">
    <location>
        <begin position="297"/>
        <end position="330"/>
    </location>
</feature>
<organism evidence="3 4">
    <name type="scientific">Cinchona calisaya</name>
    <dbReference type="NCBI Taxonomy" id="153742"/>
    <lineage>
        <taxon>Eukaryota</taxon>
        <taxon>Viridiplantae</taxon>
        <taxon>Streptophyta</taxon>
        <taxon>Embryophyta</taxon>
        <taxon>Tracheophyta</taxon>
        <taxon>Spermatophyta</taxon>
        <taxon>Magnoliopsida</taxon>
        <taxon>eudicotyledons</taxon>
        <taxon>Gunneridae</taxon>
        <taxon>Pentapetalae</taxon>
        <taxon>asterids</taxon>
        <taxon>lamiids</taxon>
        <taxon>Gentianales</taxon>
        <taxon>Rubiaceae</taxon>
        <taxon>Cinchonoideae</taxon>
        <taxon>Cinchoneae</taxon>
        <taxon>Cinchona</taxon>
    </lineage>
</organism>
<feature type="repeat" description="TPR" evidence="1">
    <location>
        <begin position="417"/>
        <end position="450"/>
    </location>
</feature>
<dbReference type="SUPFAM" id="SSF48452">
    <property type="entry name" value="TPR-like"/>
    <property type="match status" value="2"/>
</dbReference>